<dbReference type="PANTHER" id="PTHR12558:SF13">
    <property type="entry name" value="CELL DIVISION CYCLE PROTEIN 27 HOMOLOG"/>
    <property type="match status" value="1"/>
</dbReference>
<dbReference type="Proteomes" id="UP000013893">
    <property type="component" value="Chromosome"/>
</dbReference>
<keyword evidence="3" id="KW-1185">Reference proteome</keyword>
<accession>R4PNX8</accession>
<feature type="repeat" description="TPR" evidence="1">
    <location>
        <begin position="70"/>
        <end position="103"/>
    </location>
</feature>
<protein>
    <submittedName>
        <fullName evidence="2">Uncharacterized protein</fullName>
    </submittedName>
</protein>
<dbReference type="InterPro" id="IPR011990">
    <property type="entry name" value="TPR-like_helical_dom_sf"/>
</dbReference>
<dbReference type="SMART" id="SM00028">
    <property type="entry name" value="TPR"/>
    <property type="match status" value="4"/>
</dbReference>
<dbReference type="Pfam" id="PF13374">
    <property type="entry name" value="TPR_10"/>
    <property type="match status" value="1"/>
</dbReference>
<dbReference type="PANTHER" id="PTHR12558">
    <property type="entry name" value="CELL DIVISION CYCLE 16,23,27"/>
    <property type="match status" value="1"/>
</dbReference>
<dbReference type="HOGENOM" id="CLU_1270381_0_0_0"/>
<evidence type="ECO:0000256" key="1">
    <source>
        <dbReference type="PROSITE-ProRule" id="PRU00339"/>
    </source>
</evidence>
<dbReference type="KEGG" id="saal:L336_0985"/>
<sequence>MLGLLLILILGIWTVSRQQTVIEAAADIPQKLSIKLERLWDIAQESLKERKYLRAEKALLTILRVDERNATAYNRLGILYAKQQAYSDAIECFEIAQSLEPSASSLHNVGLIYYETAHYDKAALAFEQALAMEDSLASRYIAYAKVQEKLGNDKKMIESLERAADIEPSIQSYHILADAYDRLGETEKSVELRDKIQKAIASKNPPAKSVQQVRKVVM</sequence>
<gene>
    <name evidence="2" type="ORF">L336_0985</name>
</gene>
<evidence type="ECO:0000313" key="2">
    <source>
        <dbReference type="EMBL" id="AGL62684.1"/>
    </source>
</evidence>
<proteinExistence type="predicted"/>
<dbReference type="Pfam" id="PF00515">
    <property type="entry name" value="TPR_1"/>
    <property type="match status" value="1"/>
</dbReference>
<dbReference type="Pfam" id="PF13181">
    <property type="entry name" value="TPR_8"/>
    <property type="match status" value="2"/>
</dbReference>
<dbReference type="RefSeq" id="WP_015642134.1">
    <property type="nucleotide sequence ID" value="NC_021219.1"/>
</dbReference>
<dbReference type="STRING" id="1332188.L336_0985"/>
<dbReference type="PROSITE" id="PS50005">
    <property type="entry name" value="TPR"/>
    <property type="match status" value="1"/>
</dbReference>
<dbReference type="SUPFAM" id="SSF48452">
    <property type="entry name" value="TPR-like"/>
    <property type="match status" value="1"/>
</dbReference>
<reference evidence="2 3" key="1">
    <citation type="journal article" date="2013" name="Nat. Biotechnol.">
        <title>Genome sequences of rare, uncultured bacteria obtained by differential coverage binning of multiple metagenomes.</title>
        <authorList>
            <person name="Albertsen M."/>
            <person name="Hugenholtz P."/>
            <person name="Skarshewski A."/>
            <person name="Nielsen K.L."/>
            <person name="Tyson G.W."/>
            <person name="Nielsen P.H."/>
        </authorList>
    </citation>
    <scope>NUCLEOTIDE SEQUENCE [LARGE SCALE GENOMIC DNA]</scope>
    <source>
        <strain evidence="2">TM71</strain>
    </source>
</reference>
<name>R4PNX8_9BACT</name>
<dbReference type="EMBL" id="CP005957">
    <property type="protein sequence ID" value="AGL62684.1"/>
    <property type="molecule type" value="Genomic_DNA"/>
</dbReference>
<organism evidence="2 3">
    <name type="scientific">Candidatus Saccharimonas aalborgensis</name>
    <dbReference type="NCBI Taxonomy" id="1332188"/>
    <lineage>
        <taxon>Bacteria</taxon>
        <taxon>Candidatus Saccharimonadota</taxon>
        <taxon>Candidatus Saccharimonadia</taxon>
        <taxon>Candidatus Saccharimonadales</taxon>
        <taxon>Candidatus Saccharimonadaceae</taxon>
        <taxon>Candidatus Saccharimonas</taxon>
    </lineage>
</organism>
<evidence type="ECO:0000313" key="3">
    <source>
        <dbReference type="Proteomes" id="UP000013893"/>
    </source>
</evidence>
<dbReference type="Gene3D" id="1.25.40.10">
    <property type="entry name" value="Tetratricopeptide repeat domain"/>
    <property type="match status" value="2"/>
</dbReference>
<dbReference type="InterPro" id="IPR019734">
    <property type="entry name" value="TPR_rpt"/>
</dbReference>
<keyword evidence="1" id="KW-0802">TPR repeat</keyword>
<dbReference type="OrthoDB" id="9798347at2"/>
<dbReference type="AlphaFoldDB" id="R4PNX8"/>